<dbReference type="FunFam" id="2.40.30.330:FF:000002">
    <property type="entry name" value="Protein CLP1 homolog"/>
    <property type="match status" value="1"/>
</dbReference>
<evidence type="ECO:0000259" key="7">
    <source>
        <dbReference type="Pfam" id="PF06807"/>
    </source>
</evidence>
<keyword evidence="4 6" id="KW-0067">ATP-binding</keyword>
<dbReference type="GO" id="GO:0006388">
    <property type="term" value="P:tRNA splicing, via endonucleolytic cleavage and ligation"/>
    <property type="evidence" value="ECO:0007669"/>
    <property type="project" value="TreeGrafter"/>
</dbReference>
<feature type="domain" description="Clp1 N-terminal" evidence="8">
    <location>
        <begin position="8"/>
        <end position="105"/>
    </location>
</feature>
<dbReference type="InterPro" id="IPR038239">
    <property type="entry name" value="Clp1_N_sf"/>
</dbReference>
<dbReference type="GO" id="GO:0005849">
    <property type="term" value="C:mRNA cleavage factor complex"/>
    <property type="evidence" value="ECO:0007669"/>
    <property type="project" value="InterPro"/>
</dbReference>
<feature type="binding site" evidence="6">
    <location>
        <position position="53"/>
    </location>
    <ligand>
        <name>ATP</name>
        <dbReference type="ChEBI" id="CHEBI:30616"/>
    </ligand>
</feature>
<sequence length="424" mass="45687">MPLKTEYKLPQGHELRIEVKEDKELLVTAKQGQAEVFGTELSLGEQLTLRGQKLAVFTWHGVVLELTADAECLEDVTDVVYEADETPMVEYLNASNVVEQRRRAAREAGGQGPRTIVVGPTDVGKSSLCKLLLNYAVRYGFAPTAVDLDIGQGGIAAPGSIAATPVEAPVDVEEGLPVEVPLVYFYSHVSPADNPELYKFLVERLAALLDRRAEANAEVRAAGMVINTMGWVDGLGYELLLHSIAALRADVVLVVGQDRLYSQLSSELRARKDVSLVRLPKSGGVVMRPPPLRKLARAARVKEYFYGAHGELSPHSRTLGFSELRVYRVGGGPRAPTSALPIGAEPVADPLRVAPVTSPGELLHSLLAVSHAPAPEFLLSVNVAGFIYVSDVDVTRNTVTFLSPSPGPLPGKFLLAGSVKLFME</sequence>
<dbReference type="Pfam" id="PF16573">
    <property type="entry name" value="CLP1_N"/>
    <property type="match status" value="1"/>
</dbReference>
<dbReference type="HAMAP" id="MF_03035">
    <property type="entry name" value="Clp1"/>
    <property type="match status" value="1"/>
</dbReference>
<organism evidence="10 11">
    <name type="scientific">Elliptochloris bilobata</name>
    <dbReference type="NCBI Taxonomy" id="381761"/>
    <lineage>
        <taxon>Eukaryota</taxon>
        <taxon>Viridiplantae</taxon>
        <taxon>Chlorophyta</taxon>
        <taxon>core chlorophytes</taxon>
        <taxon>Trebouxiophyceae</taxon>
        <taxon>Trebouxiophyceae incertae sedis</taxon>
        <taxon>Elliptochloris clade</taxon>
        <taxon>Elliptochloris</taxon>
    </lineage>
</organism>
<feature type="domain" description="Clp1 C-terminal" evidence="7">
    <location>
        <begin position="312"/>
        <end position="420"/>
    </location>
</feature>
<dbReference type="Gene3D" id="2.60.120.1030">
    <property type="entry name" value="Clp1, DNA binding domain"/>
    <property type="match status" value="1"/>
</dbReference>
<dbReference type="SUPFAM" id="SSF52540">
    <property type="entry name" value="P-loop containing nucleoside triphosphate hydrolases"/>
    <property type="match status" value="1"/>
</dbReference>
<keyword evidence="2 6" id="KW-0507">mRNA processing</keyword>
<evidence type="ECO:0000256" key="5">
    <source>
        <dbReference type="ARBA" id="ARBA00023242"/>
    </source>
</evidence>
<accession>A0AAW1S8J0</accession>
<dbReference type="GO" id="GO:0005524">
    <property type="term" value="F:ATP binding"/>
    <property type="evidence" value="ECO:0007669"/>
    <property type="project" value="UniProtKB-UniRule"/>
</dbReference>
<dbReference type="AlphaFoldDB" id="A0AAW1S8J0"/>
<comment type="subcellular location">
    <subcellularLocation>
        <location evidence="1 6">Nucleus</location>
    </subcellularLocation>
</comment>
<dbReference type="InterPro" id="IPR027417">
    <property type="entry name" value="P-loop_NTPase"/>
</dbReference>
<dbReference type="Pfam" id="PF16575">
    <property type="entry name" value="CLP1_P"/>
    <property type="match status" value="1"/>
</dbReference>
<protein>
    <recommendedName>
        <fullName evidence="6">Protein CLP1 homolog</fullName>
    </recommendedName>
</protein>
<feature type="binding site" evidence="6">
    <location>
        <begin position="122"/>
        <end position="127"/>
    </location>
    <ligand>
        <name>ATP</name>
        <dbReference type="ChEBI" id="CHEBI:30616"/>
    </ligand>
</feature>
<dbReference type="InterPro" id="IPR028606">
    <property type="entry name" value="Clp1"/>
</dbReference>
<dbReference type="InterPro" id="IPR010655">
    <property type="entry name" value="Clp1_C"/>
</dbReference>
<dbReference type="InterPro" id="IPR045116">
    <property type="entry name" value="Clp1/Grc3"/>
</dbReference>
<proteinExistence type="inferred from homology"/>
<dbReference type="GO" id="GO:0051731">
    <property type="term" value="F:polynucleotide 5'-hydroxyl-kinase activity"/>
    <property type="evidence" value="ECO:0007669"/>
    <property type="project" value="InterPro"/>
</dbReference>
<dbReference type="EMBL" id="JALJOU010000007">
    <property type="protein sequence ID" value="KAK9842588.1"/>
    <property type="molecule type" value="Genomic_DNA"/>
</dbReference>
<evidence type="ECO:0000259" key="9">
    <source>
        <dbReference type="Pfam" id="PF16575"/>
    </source>
</evidence>
<evidence type="ECO:0000313" key="10">
    <source>
        <dbReference type="EMBL" id="KAK9842588.1"/>
    </source>
</evidence>
<evidence type="ECO:0000256" key="1">
    <source>
        <dbReference type="ARBA" id="ARBA00004123"/>
    </source>
</evidence>
<dbReference type="InterPro" id="IPR032319">
    <property type="entry name" value="CLP1_P"/>
</dbReference>
<dbReference type="PANTHER" id="PTHR12755">
    <property type="entry name" value="CLEAVAGE/POLYADENYLATION FACTOR IA SUBUNIT CLP1P"/>
    <property type="match status" value="1"/>
</dbReference>
<dbReference type="Gene3D" id="2.40.30.330">
    <property type="entry name" value="Pre-mRNA cleavage complex subunit Clp1, C-terminal domain"/>
    <property type="match status" value="1"/>
</dbReference>
<dbReference type="GO" id="GO:0031124">
    <property type="term" value="P:mRNA 3'-end processing"/>
    <property type="evidence" value="ECO:0007669"/>
    <property type="project" value="UniProtKB-UniRule"/>
</dbReference>
<evidence type="ECO:0000256" key="3">
    <source>
        <dbReference type="ARBA" id="ARBA00022741"/>
    </source>
</evidence>
<keyword evidence="3 6" id="KW-0547">Nucleotide-binding</keyword>
<dbReference type="Gene3D" id="3.40.50.300">
    <property type="entry name" value="P-loop containing nucleotide triphosphate hydrolases"/>
    <property type="match status" value="1"/>
</dbReference>
<evidence type="ECO:0000256" key="6">
    <source>
        <dbReference type="HAMAP-Rule" id="MF_03035"/>
    </source>
</evidence>
<dbReference type="PANTHER" id="PTHR12755:SF6">
    <property type="entry name" value="POLYRIBONUCLEOTIDE 5'-HYDROXYL-KINASE CLP1"/>
    <property type="match status" value="1"/>
</dbReference>
<keyword evidence="5 6" id="KW-0539">Nucleus</keyword>
<comment type="similarity">
    <text evidence="6">Belongs to the Clp1 family. Clp1 subfamily.</text>
</comment>
<dbReference type="Proteomes" id="UP001445335">
    <property type="component" value="Unassembled WGS sequence"/>
</dbReference>
<evidence type="ECO:0000256" key="4">
    <source>
        <dbReference type="ARBA" id="ARBA00022840"/>
    </source>
</evidence>
<gene>
    <name evidence="10" type="ORF">WJX81_007645</name>
</gene>
<dbReference type="InterPro" id="IPR038238">
    <property type="entry name" value="Clp1_C_sf"/>
</dbReference>
<feature type="binding site" evidence="6">
    <location>
        <position position="14"/>
    </location>
    <ligand>
        <name>ATP</name>
        <dbReference type="ChEBI" id="CHEBI:30616"/>
    </ligand>
</feature>
<keyword evidence="11" id="KW-1185">Reference proteome</keyword>
<dbReference type="Pfam" id="PF06807">
    <property type="entry name" value="Clp1"/>
    <property type="match status" value="1"/>
</dbReference>
<comment type="caution">
    <text evidence="10">The sequence shown here is derived from an EMBL/GenBank/DDBJ whole genome shotgun (WGS) entry which is preliminary data.</text>
</comment>
<name>A0AAW1S8J0_9CHLO</name>
<evidence type="ECO:0000313" key="11">
    <source>
        <dbReference type="Proteomes" id="UP001445335"/>
    </source>
</evidence>
<evidence type="ECO:0000256" key="2">
    <source>
        <dbReference type="ARBA" id="ARBA00022664"/>
    </source>
</evidence>
<feature type="domain" description="Clp1 P-loop" evidence="9">
    <location>
        <begin position="119"/>
        <end position="307"/>
    </location>
</feature>
<comment type="function">
    <text evidence="6">Required for endonucleolytic cleavage during polyadenylation-dependent pre-mRNA 3'-end formation.</text>
</comment>
<reference evidence="10 11" key="1">
    <citation type="journal article" date="2024" name="Nat. Commun.">
        <title>Phylogenomics reveals the evolutionary origins of lichenization in chlorophyte algae.</title>
        <authorList>
            <person name="Puginier C."/>
            <person name="Libourel C."/>
            <person name="Otte J."/>
            <person name="Skaloud P."/>
            <person name="Haon M."/>
            <person name="Grisel S."/>
            <person name="Petersen M."/>
            <person name="Berrin J.G."/>
            <person name="Delaux P.M."/>
            <person name="Dal Grande F."/>
            <person name="Keller J."/>
        </authorList>
    </citation>
    <scope>NUCLEOTIDE SEQUENCE [LARGE SCALE GENOMIC DNA]</scope>
    <source>
        <strain evidence="10 11">SAG 245.80</strain>
    </source>
</reference>
<dbReference type="InterPro" id="IPR032324">
    <property type="entry name" value="Clp1_N"/>
</dbReference>
<evidence type="ECO:0000259" key="8">
    <source>
        <dbReference type="Pfam" id="PF16573"/>
    </source>
</evidence>